<dbReference type="Pfam" id="PF19196">
    <property type="entry name" value="DUF5871"/>
    <property type="match status" value="1"/>
</dbReference>
<dbReference type="EMBL" id="MK072072">
    <property type="protein sequence ID" value="AYV78240.1"/>
    <property type="molecule type" value="Genomic_DNA"/>
</dbReference>
<gene>
    <name evidence="1" type="ORF">Edafosvirus7_32</name>
</gene>
<accession>A0A3G4ZTL7</accession>
<reference evidence="1" key="1">
    <citation type="submission" date="2018-10" db="EMBL/GenBank/DDBJ databases">
        <title>Hidden diversity of soil giant viruses.</title>
        <authorList>
            <person name="Schulz F."/>
            <person name="Alteio L."/>
            <person name="Goudeau D."/>
            <person name="Ryan E.M."/>
            <person name="Malmstrom R.R."/>
            <person name="Blanchard J."/>
            <person name="Woyke T."/>
        </authorList>
    </citation>
    <scope>NUCLEOTIDE SEQUENCE</scope>
    <source>
        <strain evidence="1">EDV1</strain>
    </source>
</reference>
<name>A0A3G4ZTL7_9VIRU</name>
<evidence type="ECO:0000313" key="1">
    <source>
        <dbReference type="EMBL" id="AYV78240.1"/>
    </source>
</evidence>
<dbReference type="InterPro" id="IPR043804">
    <property type="entry name" value="DUF5871"/>
</dbReference>
<proteinExistence type="predicted"/>
<protein>
    <submittedName>
        <fullName evidence="1">Uncharacterized protein</fullName>
    </submittedName>
</protein>
<sequence>MSNKINNQITNYKTHNIDNMYYDDIQSYGVTYYKMNFYNSEIKFPLQKYWVFIPKVKIISSYMQSIKIVLSCELEDAQTDMNDLEKFIISLQKKIKNIVRNKLDKKVKMKSCLQFYDHFPTTMSIKINSKTSIFNEQSKPIPSSTLKPDQLVSLYIELSEIWIDETKFGFNWNILQMKVHADIDFSICLIDNNETINENVGSNIKVNTQDENSEVTNTNIPPPPPLTPYMSYANKQKLIVKVEKKVAPKEEQQKFVPSLSDLLIQLKNLKKVIKPEDKTEIPVIVEDKTEIPVEDKIEIPVEDKNNDNKKEKHQFNKQLDDFFGHVIRKRERDLRKHYKNDEELQNNYEAINKSSSF</sequence>
<organism evidence="1">
    <name type="scientific">Edafosvirus sp</name>
    <dbReference type="NCBI Taxonomy" id="2487765"/>
    <lineage>
        <taxon>Viruses</taxon>
        <taxon>Varidnaviria</taxon>
        <taxon>Bamfordvirae</taxon>
        <taxon>Nucleocytoviricota</taxon>
        <taxon>Megaviricetes</taxon>
        <taxon>Imitervirales</taxon>
        <taxon>Mimiviridae</taxon>
        <taxon>Klosneuvirinae</taxon>
    </lineage>
</organism>